<protein>
    <submittedName>
        <fullName evidence="6">DNA-binding transcriptional regulator, IclR family</fullName>
    </submittedName>
</protein>
<gene>
    <name evidence="6" type="ORF">GA0074695_2723</name>
</gene>
<keyword evidence="7" id="KW-1185">Reference proteome</keyword>
<dbReference type="Proteomes" id="UP000198242">
    <property type="component" value="Chromosome I"/>
</dbReference>
<dbReference type="InterPro" id="IPR036388">
    <property type="entry name" value="WH-like_DNA-bd_sf"/>
</dbReference>
<evidence type="ECO:0000256" key="2">
    <source>
        <dbReference type="ARBA" id="ARBA00023125"/>
    </source>
</evidence>
<dbReference type="InterPro" id="IPR005471">
    <property type="entry name" value="Tscrpt_reg_IclR_N"/>
</dbReference>
<dbReference type="GO" id="GO:0003677">
    <property type="term" value="F:DNA binding"/>
    <property type="evidence" value="ECO:0007669"/>
    <property type="project" value="UniProtKB-KW"/>
</dbReference>
<dbReference type="AlphaFoldDB" id="A0A1C4WSJ9"/>
<evidence type="ECO:0000313" key="7">
    <source>
        <dbReference type="Proteomes" id="UP000198242"/>
    </source>
</evidence>
<keyword evidence="2 6" id="KW-0238">DNA-binding</keyword>
<dbReference type="PANTHER" id="PTHR30136:SF24">
    <property type="entry name" value="HTH-TYPE TRANSCRIPTIONAL REPRESSOR ALLR"/>
    <property type="match status" value="1"/>
</dbReference>
<keyword evidence="1" id="KW-0805">Transcription regulation</keyword>
<dbReference type="PROSITE" id="PS51078">
    <property type="entry name" value="ICLR_ED"/>
    <property type="match status" value="1"/>
</dbReference>
<dbReference type="PANTHER" id="PTHR30136">
    <property type="entry name" value="HELIX-TURN-HELIX TRANSCRIPTIONAL REGULATOR, ICLR FAMILY"/>
    <property type="match status" value="1"/>
</dbReference>
<dbReference type="SMART" id="SM00346">
    <property type="entry name" value="HTH_ICLR"/>
    <property type="match status" value="1"/>
</dbReference>
<feature type="domain" description="IclR-ED" evidence="5">
    <location>
        <begin position="79"/>
        <end position="261"/>
    </location>
</feature>
<dbReference type="InterPro" id="IPR014757">
    <property type="entry name" value="Tscrpt_reg_IclR_C"/>
</dbReference>
<evidence type="ECO:0000259" key="4">
    <source>
        <dbReference type="PROSITE" id="PS51077"/>
    </source>
</evidence>
<dbReference type="GO" id="GO:0045892">
    <property type="term" value="P:negative regulation of DNA-templated transcription"/>
    <property type="evidence" value="ECO:0007669"/>
    <property type="project" value="TreeGrafter"/>
</dbReference>
<dbReference type="Pfam" id="PF09339">
    <property type="entry name" value="HTH_IclR"/>
    <property type="match status" value="1"/>
</dbReference>
<dbReference type="SUPFAM" id="SSF46785">
    <property type="entry name" value="Winged helix' DNA-binding domain"/>
    <property type="match status" value="1"/>
</dbReference>
<evidence type="ECO:0000313" key="6">
    <source>
        <dbReference type="EMBL" id="SCE99227.1"/>
    </source>
</evidence>
<proteinExistence type="predicted"/>
<dbReference type="Gene3D" id="1.10.10.10">
    <property type="entry name" value="Winged helix-like DNA-binding domain superfamily/Winged helix DNA-binding domain"/>
    <property type="match status" value="1"/>
</dbReference>
<reference evidence="7" key="1">
    <citation type="submission" date="2016-06" db="EMBL/GenBank/DDBJ databases">
        <authorList>
            <person name="Varghese N."/>
            <person name="Submissions Spin"/>
        </authorList>
    </citation>
    <scope>NUCLEOTIDE SEQUENCE [LARGE SCALE GENOMIC DNA]</scope>
    <source>
        <strain evidence="7">DSM 43909</strain>
    </source>
</reference>
<dbReference type="GO" id="GO:0003700">
    <property type="term" value="F:DNA-binding transcription factor activity"/>
    <property type="evidence" value="ECO:0007669"/>
    <property type="project" value="TreeGrafter"/>
</dbReference>
<dbReference type="OrthoDB" id="8479143at2"/>
<organism evidence="6 7">
    <name type="scientific">Micromonospora viridifaciens</name>
    <dbReference type="NCBI Taxonomy" id="1881"/>
    <lineage>
        <taxon>Bacteria</taxon>
        <taxon>Bacillati</taxon>
        <taxon>Actinomycetota</taxon>
        <taxon>Actinomycetes</taxon>
        <taxon>Micromonosporales</taxon>
        <taxon>Micromonosporaceae</taxon>
        <taxon>Micromonospora</taxon>
    </lineage>
</organism>
<feature type="domain" description="HTH iclR-type" evidence="4">
    <location>
        <begin position="15"/>
        <end position="78"/>
    </location>
</feature>
<dbReference type="Gene3D" id="3.30.450.40">
    <property type="match status" value="1"/>
</dbReference>
<dbReference type="EMBL" id="LT607411">
    <property type="protein sequence ID" value="SCE99227.1"/>
    <property type="molecule type" value="Genomic_DNA"/>
</dbReference>
<dbReference type="SUPFAM" id="SSF55781">
    <property type="entry name" value="GAF domain-like"/>
    <property type="match status" value="1"/>
</dbReference>
<sequence>MQDPLTAQPGARNNSASLRRALSILVRLGEDEEGLGRTLTQLCNDLDMNKSTVLRLLRPLIDARFVQATPNGSYRLGWRNAQLGQTYLATTDLHRDMRDVLVDLGEKTGETVHLVTPDFPNVVYVDKVDSPRSVRMASRIGSAQPAYCTSVGKAMLAYSPDDAVKLVVDHGLRRRTPRTITTAADLQVELARVRELGYAVDDVENEDGVRCVAAPIFGTAGTAVSAISVSAPEERLPAEAVPDIAPHVMAAAAEISRRLGARR</sequence>
<dbReference type="RefSeq" id="WP_089006568.1">
    <property type="nucleotide sequence ID" value="NZ_LT607411.1"/>
</dbReference>
<accession>A0A1C4WSJ9</accession>
<name>A0A1C4WSJ9_MICVI</name>
<dbReference type="InterPro" id="IPR029016">
    <property type="entry name" value="GAF-like_dom_sf"/>
</dbReference>
<keyword evidence="3" id="KW-0804">Transcription</keyword>
<dbReference type="PROSITE" id="PS51077">
    <property type="entry name" value="HTH_ICLR"/>
    <property type="match status" value="1"/>
</dbReference>
<dbReference type="InterPro" id="IPR036390">
    <property type="entry name" value="WH_DNA-bd_sf"/>
</dbReference>
<evidence type="ECO:0000259" key="5">
    <source>
        <dbReference type="PROSITE" id="PS51078"/>
    </source>
</evidence>
<dbReference type="Pfam" id="PF01614">
    <property type="entry name" value="IclR_C"/>
    <property type="match status" value="1"/>
</dbReference>
<dbReference type="InterPro" id="IPR050707">
    <property type="entry name" value="HTH_MetabolicPath_Reg"/>
</dbReference>
<evidence type="ECO:0000256" key="1">
    <source>
        <dbReference type="ARBA" id="ARBA00023015"/>
    </source>
</evidence>
<evidence type="ECO:0000256" key="3">
    <source>
        <dbReference type="ARBA" id="ARBA00023163"/>
    </source>
</evidence>